<dbReference type="GO" id="GO:0005524">
    <property type="term" value="F:ATP binding"/>
    <property type="evidence" value="ECO:0007669"/>
    <property type="project" value="InterPro"/>
</dbReference>
<dbReference type="GO" id="GO:0016887">
    <property type="term" value="F:ATP hydrolysis activity"/>
    <property type="evidence" value="ECO:0007669"/>
    <property type="project" value="InterPro"/>
</dbReference>
<dbReference type="Pfam" id="PF08676">
    <property type="entry name" value="MutL_C"/>
    <property type="match status" value="1"/>
</dbReference>
<dbReference type="SUPFAM" id="SSF55874">
    <property type="entry name" value="ATPase domain of HSP90 chaperone/DNA topoisomerase II/histidine kinase"/>
    <property type="match status" value="1"/>
</dbReference>
<dbReference type="InterPro" id="IPR038973">
    <property type="entry name" value="MutL/Mlh/Pms-like"/>
</dbReference>
<dbReference type="Gene3D" id="3.30.1540.20">
    <property type="entry name" value="MutL, C-terminal domain, dimerisation subdomain"/>
    <property type="match status" value="1"/>
</dbReference>
<name>A0AAV8ZR01_9CUCU</name>
<keyword evidence="4" id="KW-1185">Reference proteome</keyword>
<dbReference type="EMBL" id="JANEYF010000856">
    <property type="protein sequence ID" value="KAJ8967406.1"/>
    <property type="molecule type" value="Genomic_DNA"/>
</dbReference>
<protein>
    <recommendedName>
        <fullName evidence="2">MutL C-terminal dimerisation domain-containing protein</fullName>
    </recommendedName>
</protein>
<dbReference type="InterPro" id="IPR036890">
    <property type="entry name" value="HATPase_C_sf"/>
</dbReference>
<dbReference type="SMART" id="SM00853">
    <property type="entry name" value="MutL_C"/>
    <property type="match status" value="1"/>
</dbReference>
<dbReference type="PANTHER" id="PTHR10073:SF47">
    <property type="entry name" value="DNA MISMATCH REPAIR PROTEIN MLH3"/>
    <property type="match status" value="1"/>
</dbReference>
<dbReference type="InterPro" id="IPR042120">
    <property type="entry name" value="MutL_C_dimsub"/>
</dbReference>
<evidence type="ECO:0000313" key="3">
    <source>
        <dbReference type="EMBL" id="KAJ8967406.1"/>
    </source>
</evidence>
<dbReference type="InterPro" id="IPR014762">
    <property type="entry name" value="DNA_mismatch_repair_CS"/>
</dbReference>
<dbReference type="Gene3D" id="3.30.565.10">
    <property type="entry name" value="Histidine kinase-like ATPase, C-terminal domain"/>
    <property type="match status" value="1"/>
</dbReference>
<dbReference type="InterPro" id="IPR037198">
    <property type="entry name" value="MutL_C_sf"/>
</dbReference>
<comment type="caution">
    <text evidence="3">The sequence shown here is derived from an EMBL/GenBank/DDBJ whole genome shotgun (WGS) entry which is preliminary data.</text>
</comment>
<dbReference type="GO" id="GO:0140664">
    <property type="term" value="F:ATP-dependent DNA damage sensor activity"/>
    <property type="evidence" value="ECO:0007669"/>
    <property type="project" value="InterPro"/>
</dbReference>
<evidence type="ECO:0000259" key="2">
    <source>
        <dbReference type="SMART" id="SM00853"/>
    </source>
</evidence>
<organism evidence="3 4">
    <name type="scientific">Rhamnusium bicolor</name>
    <dbReference type="NCBI Taxonomy" id="1586634"/>
    <lineage>
        <taxon>Eukaryota</taxon>
        <taxon>Metazoa</taxon>
        <taxon>Ecdysozoa</taxon>
        <taxon>Arthropoda</taxon>
        <taxon>Hexapoda</taxon>
        <taxon>Insecta</taxon>
        <taxon>Pterygota</taxon>
        <taxon>Neoptera</taxon>
        <taxon>Endopterygota</taxon>
        <taxon>Coleoptera</taxon>
        <taxon>Polyphaga</taxon>
        <taxon>Cucujiformia</taxon>
        <taxon>Chrysomeloidea</taxon>
        <taxon>Cerambycidae</taxon>
        <taxon>Lepturinae</taxon>
        <taxon>Rhagiini</taxon>
        <taxon>Rhamnusium</taxon>
    </lineage>
</organism>
<dbReference type="SUPFAM" id="SSF118116">
    <property type="entry name" value="DNA mismatch repair protein MutL"/>
    <property type="match status" value="1"/>
</dbReference>
<reference evidence="3" key="1">
    <citation type="journal article" date="2023" name="Insect Mol. Biol.">
        <title>Genome sequencing provides insights into the evolution of gene families encoding plant cell wall-degrading enzymes in longhorned beetles.</title>
        <authorList>
            <person name="Shin N.R."/>
            <person name="Okamura Y."/>
            <person name="Kirsch R."/>
            <person name="Pauchet Y."/>
        </authorList>
    </citation>
    <scope>NUCLEOTIDE SEQUENCE</scope>
    <source>
        <strain evidence="3">RBIC_L_NR</strain>
    </source>
</reference>
<dbReference type="InterPro" id="IPR014790">
    <property type="entry name" value="MutL_C"/>
</dbReference>
<dbReference type="Gene3D" id="3.30.1370.100">
    <property type="entry name" value="MutL, C-terminal domain, regulatory subdomain"/>
    <property type="match status" value="1"/>
</dbReference>
<gene>
    <name evidence="3" type="ORF">NQ314_002913</name>
</gene>
<dbReference type="Pfam" id="PF13589">
    <property type="entry name" value="HATPase_c_3"/>
    <property type="match status" value="1"/>
</dbReference>
<dbReference type="GO" id="GO:0032300">
    <property type="term" value="C:mismatch repair complex"/>
    <property type="evidence" value="ECO:0007669"/>
    <property type="project" value="InterPro"/>
</dbReference>
<sequence length="1406" mass="162890">MEIQRLKSDIIARIRSSSTINNVTQCVTELVLNSLDSKSTSIAVRVNLVTFKIQVVDNGEGITKKNLELTGLRYMTNKCNNLIHLEKHINYHGFRGEALASIIDISKIVNITSKHVNSLETYSKSFGKFNDKHVTSVKNRPSYGTTVTVEEFEDIKRTIESLIIMYPNVSFSVRNDLSGNLIVNSQKNKDIISAFKYLHPEIDEEFSLMKVSKNKVAVEALLFKEVTVIKGNNPKKNLFKRKLKKLCSGSIEKESNLASKDKVAVNDRLNKERVKTDLIKDHTDNKNSLASQKLLKQYKKHEKDCKKQVTNKEPIENDQNDFFFSDISVNDMVHDKKINKLSNNKINNNQNIHESVDDNDIYSISDSTPVKKFNDKKFKKPLPIQIMQSRRVPNLPNSTQKIVNYYTSMSVSPYTDQNKNCNATKEIVAITNTCFESSLKKIVPQKLENEKSSLSTFTADENKGKNLIMDMFLKSTQVYNSEEDNKTNTRSEEIILEVESNFLLENNIQTNINGFSKTMSMSVNIRSTKKFKKQKVNKNTEVNRTTKCIQTTLDEKNMVSKYIQTTIDHNVLNNNRFKCSNLSDILEGKKQAENYTIVLSDSIHLNRAPHFKFVYQNPTRFNLKPINKFTSTNNCNCNCHLNASKIFKFVDSAYKRSCKQVANDVLNNVDLFDSNCELNDDIGSTERFHHGKSENCGTNIKSAPRDAMKFNQLTREYDQHKQHENVPYSNYDPFTNGILMKETQHVLKKPYHEKGFVQRKTILNRNIFGFDRSPYFLPRQNRKPTKPILENLDRNHENRYREVDTESYPVKERLFLNMPNNVDSYKLFNPQCQSTQLIDFNKNNYLNMKNHVGRVPENFFQTGNNFVEGDFTIDHFGNFQPVYKSTQCGLMNFAMQGGFHQQNDIVCTSFEEYNKHNFISNNFDNFQPIYKSTRNCFKENLDFQEETVISTPFCGFSDINNYNTYIDCASETDKGNIPSEAIDQSFLRQERAHQAAEAIQHSNERSELIATLSNQQKQELLKREWNAERNLNKKEYLEWDSQLAAQEDTKQNEWQEFGKEWVKRKNNFGSSFYMNKRTGFATFFTPKPHTNHFKFGRRFEFMPKGMSPILKDVKQVDRSLNQNEKEKLQNYILESHQNELLIVKWQNYIKHNDPKTFFDEVYKEKLKLFEDSIPNINAPGNKKYMLESDNIHFNKTLFDNINVIGQVDGKFIAVFEKTKNLLILFDQHAVHERIRLEGLLKGYTNAKIKCVDKLFFLISRNDLSLLKKHELYLSSLGLLVEFFSNGINILEIPLCIYNKFKDSDYQNSVNEIIQLLINEIIELLKDTRGASFENLPKIIQNVINLEACRGAIKFGDNLRKKDCMELLGKLAICKLPFQCAHGRPTLTPLIKLNLAKKYVGTTQTKP</sequence>
<dbReference type="PANTHER" id="PTHR10073">
    <property type="entry name" value="DNA MISMATCH REPAIR PROTEIN MLH, PMS, MUTL"/>
    <property type="match status" value="1"/>
</dbReference>
<proteinExistence type="inferred from homology"/>
<feature type="domain" description="MutL C-terminal dimerisation" evidence="2">
    <location>
        <begin position="1203"/>
        <end position="1358"/>
    </location>
</feature>
<dbReference type="InterPro" id="IPR042121">
    <property type="entry name" value="MutL_C_regsub"/>
</dbReference>
<dbReference type="Proteomes" id="UP001162156">
    <property type="component" value="Unassembled WGS sequence"/>
</dbReference>
<evidence type="ECO:0000256" key="1">
    <source>
        <dbReference type="ARBA" id="ARBA00006082"/>
    </source>
</evidence>
<comment type="similarity">
    <text evidence="1">Belongs to the DNA mismatch repair MutL/HexB family.</text>
</comment>
<accession>A0AAV8ZR01</accession>
<evidence type="ECO:0000313" key="4">
    <source>
        <dbReference type="Proteomes" id="UP001162156"/>
    </source>
</evidence>
<dbReference type="GO" id="GO:0006298">
    <property type="term" value="P:mismatch repair"/>
    <property type="evidence" value="ECO:0007669"/>
    <property type="project" value="InterPro"/>
</dbReference>
<dbReference type="PROSITE" id="PS00058">
    <property type="entry name" value="DNA_MISMATCH_REPAIR_1"/>
    <property type="match status" value="1"/>
</dbReference>